<keyword evidence="2" id="KW-1185">Reference proteome</keyword>
<name>A0ABN9DYL9_9NEOB</name>
<dbReference type="EMBL" id="CATNWA010014916">
    <property type="protein sequence ID" value="CAI9577438.1"/>
    <property type="molecule type" value="Genomic_DNA"/>
</dbReference>
<organism evidence="1 2">
    <name type="scientific">Staurois parvus</name>
    <dbReference type="NCBI Taxonomy" id="386267"/>
    <lineage>
        <taxon>Eukaryota</taxon>
        <taxon>Metazoa</taxon>
        <taxon>Chordata</taxon>
        <taxon>Craniata</taxon>
        <taxon>Vertebrata</taxon>
        <taxon>Euteleostomi</taxon>
        <taxon>Amphibia</taxon>
        <taxon>Batrachia</taxon>
        <taxon>Anura</taxon>
        <taxon>Neobatrachia</taxon>
        <taxon>Ranoidea</taxon>
        <taxon>Ranidae</taxon>
        <taxon>Staurois</taxon>
    </lineage>
</organism>
<sequence>MWSRLPGAPRDYLFLVNPKLISIACYPLTGLLYLDPISGTLDGEKLFECKAARKINQGLINADLLGSIDICKFLVKVICEGLNFVQPIKLRVTPRMTECIVFEMHRTHYTLISMPGHRSREHGHMMNRVCGPIQPQFTYFSNAHIEG</sequence>
<accession>A0ABN9DYL9</accession>
<evidence type="ECO:0000313" key="2">
    <source>
        <dbReference type="Proteomes" id="UP001162483"/>
    </source>
</evidence>
<comment type="caution">
    <text evidence="1">The sequence shown here is derived from an EMBL/GenBank/DDBJ whole genome shotgun (WGS) entry which is preliminary data.</text>
</comment>
<dbReference type="Proteomes" id="UP001162483">
    <property type="component" value="Unassembled WGS sequence"/>
</dbReference>
<proteinExistence type="predicted"/>
<protein>
    <submittedName>
        <fullName evidence="1">Uncharacterized protein</fullName>
    </submittedName>
</protein>
<evidence type="ECO:0000313" key="1">
    <source>
        <dbReference type="EMBL" id="CAI9577438.1"/>
    </source>
</evidence>
<reference evidence="1" key="1">
    <citation type="submission" date="2023-05" db="EMBL/GenBank/DDBJ databases">
        <authorList>
            <person name="Stuckert A."/>
        </authorList>
    </citation>
    <scope>NUCLEOTIDE SEQUENCE</scope>
</reference>
<gene>
    <name evidence="1" type="ORF">SPARVUS_LOCUS8716351</name>
</gene>